<feature type="compositionally biased region" description="Polar residues" evidence="1">
    <location>
        <begin position="165"/>
        <end position="178"/>
    </location>
</feature>
<reference evidence="2 3" key="1">
    <citation type="submission" date="2022-05" db="EMBL/GenBank/DDBJ databases">
        <authorList>
            <consortium name="Genoscope - CEA"/>
            <person name="William W."/>
        </authorList>
    </citation>
    <scope>NUCLEOTIDE SEQUENCE [LARGE SCALE GENOMIC DNA]</scope>
</reference>
<feature type="compositionally biased region" description="Low complexity" evidence="1">
    <location>
        <begin position="179"/>
        <end position="194"/>
    </location>
</feature>
<name>A0ABN8N2I1_9CNID</name>
<proteinExistence type="predicted"/>
<feature type="region of interest" description="Disordered" evidence="1">
    <location>
        <begin position="165"/>
        <end position="241"/>
    </location>
</feature>
<feature type="compositionally biased region" description="Low complexity" evidence="1">
    <location>
        <begin position="202"/>
        <end position="221"/>
    </location>
</feature>
<evidence type="ECO:0000313" key="2">
    <source>
        <dbReference type="EMBL" id="CAH3041559.1"/>
    </source>
</evidence>
<feature type="compositionally biased region" description="Polar residues" evidence="1">
    <location>
        <begin position="222"/>
        <end position="241"/>
    </location>
</feature>
<comment type="caution">
    <text evidence="2">The sequence shown here is derived from an EMBL/GenBank/DDBJ whole genome shotgun (WGS) entry which is preliminary data.</text>
</comment>
<evidence type="ECO:0000313" key="3">
    <source>
        <dbReference type="Proteomes" id="UP001159405"/>
    </source>
</evidence>
<feature type="non-terminal residue" evidence="2">
    <location>
        <position position="1"/>
    </location>
</feature>
<evidence type="ECO:0000256" key="1">
    <source>
        <dbReference type="SAM" id="MobiDB-lite"/>
    </source>
</evidence>
<dbReference type="EMBL" id="CALNXK010000009">
    <property type="protein sequence ID" value="CAH3041559.1"/>
    <property type="molecule type" value="Genomic_DNA"/>
</dbReference>
<keyword evidence="3" id="KW-1185">Reference proteome</keyword>
<dbReference type="Proteomes" id="UP001159405">
    <property type="component" value="Unassembled WGS sequence"/>
</dbReference>
<organism evidence="2 3">
    <name type="scientific">Porites lobata</name>
    <dbReference type="NCBI Taxonomy" id="104759"/>
    <lineage>
        <taxon>Eukaryota</taxon>
        <taxon>Metazoa</taxon>
        <taxon>Cnidaria</taxon>
        <taxon>Anthozoa</taxon>
        <taxon>Hexacorallia</taxon>
        <taxon>Scleractinia</taxon>
        <taxon>Fungiina</taxon>
        <taxon>Poritidae</taxon>
        <taxon>Porites</taxon>
    </lineage>
</organism>
<sequence>SVIITRAEIISVLVTSDITILWPMEFYTHKGQKLLYEGMENVSTERLPYGGMKQVTENTGKFEACVTSLLRKIRRYFSHCCLHHVQWRNMLRKVNLLGLGQKLLTSLVGCECPITLKYYDDYAQANHFNLLLPQGNCCNAPPPENKPSSVVIDLDNVEQSYASAVKQSSKTCPPTKVSSTTTNTTNQSPHTQPTKQTKGNLSSTDTAAKKSSSACSSIDSAKQPSQATYFKQRSPTSTKAN</sequence>
<protein>
    <submittedName>
        <fullName evidence="2">Uncharacterized protein</fullName>
    </submittedName>
</protein>
<accession>A0ABN8N2I1</accession>
<gene>
    <name evidence="2" type="ORF">PLOB_00047791</name>
</gene>